<keyword evidence="3" id="KW-0813">Transport</keyword>
<evidence type="ECO:0000256" key="7">
    <source>
        <dbReference type="ARBA" id="ARBA00023136"/>
    </source>
</evidence>
<sequence length="292" mass="33206">MLVFSFFFIHVVAYLLREFVDLFTLAYLIKTPSWAVASLLMFAVACISQIGAWGIFRFAQACFLLIGFMFLILPIYLHGELNPTVWHGIWRLSEGKAIWQMTYNITPWYGELFLLLFFIPELKRAASVRGTIWFASIAGTYILTSVFLLSLLVFGPNLAGGLTYPLLELTGFIRIGDFMQNLDPVIVTIWFTAFFIKLSILFYSGVLTFSHALAIKEHRIFSMPLAALTVVMSIVIAPNPVEMNRFFDRSWSTFALFVECLPFIYVLAAWLRKRAKSAESNAKKPGEAEVRS</sequence>
<comment type="caution">
    <text evidence="9">The sequence shown here is derived from an EMBL/GenBank/DDBJ whole genome shotgun (WGS) entry which is preliminary data.</text>
</comment>
<dbReference type="Proteomes" id="UP000266340">
    <property type="component" value="Unassembled WGS sequence"/>
</dbReference>
<keyword evidence="6 8" id="KW-1133">Transmembrane helix</keyword>
<keyword evidence="10" id="KW-1185">Reference proteome</keyword>
<accession>A0A398CJM5</accession>
<keyword evidence="5 8" id="KW-0812">Transmembrane</keyword>
<name>A0A398CJM5_9BACL</name>
<evidence type="ECO:0000256" key="2">
    <source>
        <dbReference type="ARBA" id="ARBA00007998"/>
    </source>
</evidence>
<feature type="transmembrane region" description="Helical" evidence="8">
    <location>
        <begin position="251"/>
        <end position="271"/>
    </location>
</feature>
<keyword evidence="4" id="KW-0309">Germination</keyword>
<feature type="transmembrane region" description="Helical" evidence="8">
    <location>
        <begin position="97"/>
        <end position="119"/>
    </location>
</feature>
<reference evidence="9 10" key="1">
    <citation type="submission" date="2018-09" db="EMBL/GenBank/DDBJ databases">
        <title>Cohnella cavernae sp. nov., isolated from a karst cave.</title>
        <authorList>
            <person name="Zhu H."/>
        </authorList>
    </citation>
    <scope>NUCLEOTIDE SEQUENCE [LARGE SCALE GENOMIC DNA]</scope>
    <source>
        <strain evidence="9 10">K2E09-144</strain>
    </source>
</reference>
<feature type="transmembrane region" description="Helical" evidence="8">
    <location>
        <begin position="58"/>
        <end position="77"/>
    </location>
</feature>
<evidence type="ECO:0000313" key="9">
    <source>
        <dbReference type="EMBL" id="RIE02520.1"/>
    </source>
</evidence>
<evidence type="ECO:0000256" key="6">
    <source>
        <dbReference type="ARBA" id="ARBA00022989"/>
    </source>
</evidence>
<evidence type="ECO:0000256" key="1">
    <source>
        <dbReference type="ARBA" id="ARBA00004141"/>
    </source>
</evidence>
<dbReference type="PANTHER" id="PTHR34975">
    <property type="entry name" value="SPORE GERMINATION PROTEIN A2"/>
    <property type="match status" value="1"/>
</dbReference>
<proteinExistence type="inferred from homology"/>
<protein>
    <submittedName>
        <fullName evidence="9">Uncharacterized protein</fullName>
    </submittedName>
</protein>
<keyword evidence="7 8" id="KW-0472">Membrane</keyword>
<gene>
    <name evidence="9" type="ORF">D3H35_17675</name>
</gene>
<dbReference type="GO" id="GO:0016020">
    <property type="term" value="C:membrane"/>
    <property type="evidence" value="ECO:0007669"/>
    <property type="project" value="UniProtKB-SubCell"/>
</dbReference>
<organism evidence="9 10">
    <name type="scientific">Cohnella faecalis</name>
    <dbReference type="NCBI Taxonomy" id="2315694"/>
    <lineage>
        <taxon>Bacteria</taxon>
        <taxon>Bacillati</taxon>
        <taxon>Bacillota</taxon>
        <taxon>Bacilli</taxon>
        <taxon>Bacillales</taxon>
        <taxon>Paenibacillaceae</taxon>
        <taxon>Cohnella</taxon>
    </lineage>
</organism>
<comment type="similarity">
    <text evidence="2">Belongs to the amino acid-polyamine-organocation (APC) superfamily. Spore germination protein (SGP) (TC 2.A.3.9) family.</text>
</comment>
<comment type="subcellular location">
    <subcellularLocation>
        <location evidence="1">Membrane</location>
        <topology evidence="1">Multi-pass membrane protein</topology>
    </subcellularLocation>
</comment>
<dbReference type="InterPro" id="IPR004761">
    <property type="entry name" value="Spore_GerAB"/>
</dbReference>
<evidence type="ECO:0000256" key="4">
    <source>
        <dbReference type="ARBA" id="ARBA00022544"/>
    </source>
</evidence>
<dbReference type="PANTHER" id="PTHR34975:SF2">
    <property type="entry name" value="SPORE GERMINATION PROTEIN A2"/>
    <property type="match status" value="1"/>
</dbReference>
<feature type="transmembrane region" description="Helical" evidence="8">
    <location>
        <begin position="187"/>
        <end position="209"/>
    </location>
</feature>
<evidence type="ECO:0000313" key="10">
    <source>
        <dbReference type="Proteomes" id="UP000266340"/>
    </source>
</evidence>
<feature type="transmembrane region" description="Helical" evidence="8">
    <location>
        <begin position="131"/>
        <end position="154"/>
    </location>
</feature>
<dbReference type="EMBL" id="QXJM01000039">
    <property type="protein sequence ID" value="RIE02520.1"/>
    <property type="molecule type" value="Genomic_DNA"/>
</dbReference>
<dbReference type="Pfam" id="PF03845">
    <property type="entry name" value="Spore_permease"/>
    <property type="match status" value="1"/>
</dbReference>
<dbReference type="GO" id="GO:0009847">
    <property type="term" value="P:spore germination"/>
    <property type="evidence" value="ECO:0007669"/>
    <property type="project" value="InterPro"/>
</dbReference>
<evidence type="ECO:0000256" key="5">
    <source>
        <dbReference type="ARBA" id="ARBA00022692"/>
    </source>
</evidence>
<feature type="transmembrane region" description="Helical" evidence="8">
    <location>
        <begin position="221"/>
        <end position="239"/>
    </location>
</feature>
<evidence type="ECO:0000256" key="8">
    <source>
        <dbReference type="SAM" id="Phobius"/>
    </source>
</evidence>
<dbReference type="AlphaFoldDB" id="A0A398CJM5"/>
<feature type="transmembrane region" description="Helical" evidence="8">
    <location>
        <begin position="33"/>
        <end position="51"/>
    </location>
</feature>
<evidence type="ECO:0000256" key="3">
    <source>
        <dbReference type="ARBA" id="ARBA00022448"/>
    </source>
</evidence>